<dbReference type="PANTHER" id="PTHR40459">
    <property type="entry name" value="CONSERVED HYPOTHETICAL ALANINE AND LEUCINE RICH PROTEIN"/>
    <property type="match status" value="1"/>
</dbReference>
<evidence type="ECO:0000313" key="3">
    <source>
        <dbReference type="EMBL" id="KAB3530253.1"/>
    </source>
</evidence>
<accession>A0A833HP51</accession>
<dbReference type="PANTHER" id="PTHR40459:SF1">
    <property type="entry name" value="CONSERVED HYPOTHETICAL ALANINE AND LEUCINE RICH PROTEIN"/>
    <property type="match status" value="1"/>
</dbReference>
<dbReference type="InterPro" id="IPR037108">
    <property type="entry name" value="TM1727-like_C_sf"/>
</dbReference>
<dbReference type="Proteomes" id="UP000465601">
    <property type="component" value="Unassembled WGS sequence"/>
</dbReference>
<protein>
    <submittedName>
        <fullName evidence="3">DUF2520 domain-containing protein</fullName>
    </submittedName>
</protein>
<reference evidence="3 4" key="1">
    <citation type="submission" date="2019-10" db="EMBL/GenBank/DDBJ databases">
        <title>Alkaliphilus serpentinus sp. nov. and Alkaliphilus pronyensis sp. nov., two novel anaerobic alkaliphilic species isolated from the serpentinized-hosted hydrothermal field of the Prony Bay (New Caledonia).</title>
        <authorList>
            <person name="Postec A."/>
        </authorList>
    </citation>
    <scope>NUCLEOTIDE SEQUENCE [LARGE SCALE GENOMIC DNA]</scope>
    <source>
        <strain evidence="3 4">LacT</strain>
    </source>
</reference>
<comment type="caution">
    <text evidence="3">The sequence shown here is derived from an EMBL/GenBank/DDBJ whole genome shotgun (WGS) entry which is preliminary data.</text>
</comment>
<dbReference type="AlphaFoldDB" id="A0A833HP51"/>
<gene>
    <name evidence="3" type="ORF">F8153_07490</name>
</gene>
<evidence type="ECO:0000313" key="4">
    <source>
        <dbReference type="Proteomes" id="UP000465601"/>
    </source>
</evidence>
<sequence length="339" mass="37251">MGTETEKTNKIDAKHLFESSNRCILFTCLFCDNHGRGFCYLSLNEGGRIVDIGFIGGGKVGKSFGKYLINNGYRVVGYYSRSLKSAKESANFTNSLEFESLEAIVEASDAIFITTPDDTIEEVANSLSETGKLKKGQLLIHMSGAHSSRLLTKAKDEGCYIASLHPLQAFANIEKAVLDLKETVFSIEGDDEAKEILLELIQDCGNKFFTLKGEDKALYHGAACVVSNYLVTLMDLGISLLTAAGIDADVGFDALYPLITGSMNNIKNLGTIKALTGPIVRGDVHTIKSHIDKLEEKLPNKLEFYKFLGRETTSLAKKGRLKDEVAIEDLNKLWKEEIV</sequence>
<dbReference type="EMBL" id="WBZB01000022">
    <property type="protein sequence ID" value="KAB3530253.1"/>
    <property type="molecule type" value="Genomic_DNA"/>
</dbReference>
<dbReference type="SUPFAM" id="SSF51735">
    <property type="entry name" value="NAD(P)-binding Rossmann-fold domains"/>
    <property type="match status" value="1"/>
</dbReference>
<evidence type="ECO:0000259" key="1">
    <source>
        <dbReference type="Pfam" id="PF10727"/>
    </source>
</evidence>
<dbReference type="Gene3D" id="3.40.50.720">
    <property type="entry name" value="NAD(P)-binding Rossmann-like Domain"/>
    <property type="match status" value="1"/>
</dbReference>
<dbReference type="InterPro" id="IPR008927">
    <property type="entry name" value="6-PGluconate_DH-like_C_sf"/>
</dbReference>
<dbReference type="InterPro" id="IPR019665">
    <property type="entry name" value="OxRdtase/DH_put_Rossmann_dom"/>
</dbReference>
<evidence type="ECO:0000259" key="2">
    <source>
        <dbReference type="Pfam" id="PF10728"/>
    </source>
</evidence>
<dbReference type="OrthoDB" id="9810755at2"/>
<dbReference type="SUPFAM" id="SSF48179">
    <property type="entry name" value="6-phosphogluconate dehydrogenase C-terminal domain-like"/>
    <property type="match status" value="1"/>
</dbReference>
<name>A0A833HP51_9FIRM</name>
<proteinExistence type="predicted"/>
<keyword evidence="4" id="KW-1185">Reference proteome</keyword>
<organism evidence="3 4">
    <name type="scientific">Alkaliphilus serpentinus</name>
    <dbReference type="NCBI Taxonomy" id="1482731"/>
    <lineage>
        <taxon>Bacteria</taxon>
        <taxon>Bacillati</taxon>
        <taxon>Bacillota</taxon>
        <taxon>Clostridia</taxon>
        <taxon>Peptostreptococcales</taxon>
        <taxon>Natronincolaceae</taxon>
        <taxon>Alkaliphilus</taxon>
    </lineage>
</organism>
<dbReference type="InterPro" id="IPR036291">
    <property type="entry name" value="NAD(P)-bd_dom_sf"/>
</dbReference>
<feature type="domain" description="DUF2520" evidence="2">
    <location>
        <begin position="184"/>
        <end position="312"/>
    </location>
</feature>
<feature type="domain" description="Putative oxidoreductase/dehydrogenase Rossmann-like" evidence="1">
    <location>
        <begin position="50"/>
        <end position="166"/>
    </location>
</feature>
<dbReference type="InterPro" id="IPR018931">
    <property type="entry name" value="DUF2520"/>
</dbReference>
<dbReference type="Gene3D" id="1.10.1040.20">
    <property type="entry name" value="ProC-like, C-terminal domain"/>
    <property type="match status" value="1"/>
</dbReference>
<dbReference type="Pfam" id="PF10728">
    <property type="entry name" value="DUF2520"/>
    <property type="match status" value="1"/>
</dbReference>
<dbReference type="Pfam" id="PF10727">
    <property type="entry name" value="Rossmann-like"/>
    <property type="match status" value="1"/>
</dbReference>